<dbReference type="EMBL" id="CM023484">
    <property type="protein sequence ID" value="KAH6932494.1"/>
    <property type="molecule type" value="Genomic_DNA"/>
</dbReference>
<comment type="caution">
    <text evidence="1">The sequence shown here is derived from an EMBL/GenBank/DDBJ whole genome shotgun (WGS) entry which is preliminary data.</text>
</comment>
<proteinExistence type="predicted"/>
<name>A0ACB7SFD5_HYAAI</name>
<evidence type="ECO:0000313" key="1">
    <source>
        <dbReference type="EMBL" id="KAH6932494.1"/>
    </source>
</evidence>
<reference evidence="1" key="1">
    <citation type="submission" date="2020-05" db="EMBL/GenBank/DDBJ databases">
        <title>Large-scale comparative analyses of tick genomes elucidate their genetic diversity and vector capacities.</title>
        <authorList>
            <person name="Jia N."/>
            <person name="Wang J."/>
            <person name="Shi W."/>
            <person name="Du L."/>
            <person name="Sun Y."/>
            <person name="Zhan W."/>
            <person name="Jiang J."/>
            <person name="Wang Q."/>
            <person name="Zhang B."/>
            <person name="Ji P."/>
            <person name="Sakyi L.B."/>
            <person name="Cui X."/>
            <person name="Yuan T."/>
            <person name="Jiang B."/>
            <person name="Yang W."/>
            <person name="Lam T.T.-Y."/>
            <person name="Chang Q."/>
            <person name="Ding S."/>
            <person name="Wang X."/>
            <person name="Zhu J."/>
            <person name="Ruan X."/>
            <person name="Zhao L."/>
            <person name="Wei J."/>
            <person name="Que T."/>
            <person name="Du C."/>
            <person name="Cheng J."/>
            <person name="Dai P."/>
            <person name="Han X."/>
            <person name="Huang E."/>
            <person name="Gao Y."/>
            <person name="Liu J."/>
            <person name="Shao H."/>
            <person name="Ye R."/>
            <person name="Li L."/>
            <person name="Wei W."/>
            <person name="Wang X."/>
            <person name="Wang C."/>
            <person name="Yang T."/>
            <person name="Huo Q."/>
            <person name="Li W."/>
            <person name="Guo W."/>
            <person name="Chen H."/>
            <person name="Zhou L."/>
            <person name="Ni X."/>
            <person name="Tian J."/>
            <person name="Zhou Y."/>
            <person name="Sheng Y."/>
            <person name="Liu T."/>
            <person name="Pan Y."/>
            <person name="Xia L."/>
            <person name="Li J."/>
            <person name="Zhao F."/>
            <person name="Cao W."/>
        </authorList>
    </citation>
    <scope>NUCLEOTIDE SEQUENCE</scope>
    <source>
        <strain evidence="1">Hyas-2018</strain>
    </source>
</reference>
<accession>A0ACB7SFD5</accession>
<organism evidence="1 2">
    <name type="scientific">Hyalomma asiaticum</name>
    <name type="common">Tick</name>
    <dbReference type="NCBI Taxonomy" id="266040"/>
    <lineage>
        <taxon>Eukaryota</taxon>
        <taxon>Metazoa</taxon>
        <taxon>Ecdysozoa</taxon>
        <taxon>Arthropoda</taxon>
        <taxon>Chelicerata</taxon>
        <taxon>Arachnida</taxon>
        <taxon>Acari</taxon>
        <taxon>Parasitiformes</taxon>
        <taxon>Ixodida</taxon>
        <taxon>Ixodoidea</taxon>
        <taxon>Ixodidae</taxon>
        <taxon>Hyalomminae</taxon>
        <taxon>Hyalomma</taxon>
    </lineage>
</organism>
<keyword evidence="2" id="KW-1185">Reference proteome</keyword>
<protein>
    <submittedName>
        <fullName evidence="1">Uncharacterized protein</fullName>
    </submittedName>
</protein>
<sequence>MQHSGKKRIIALVVVCYSLFVAILFFSKLRDILHVEEWSMKDNISSVMSSEDAMADNTSAWKIRPVCRRPGLRILYFVHTAPKNTKERRWIRQTLGDPTIESEMNSAIVFFVGEAPELNDHEEVLEEASREGDLVVLNFTDTYMNLTYKFMQGAKWVADNCLLDQTAVVVKLDDDVLVNLPALSAYLKSGVMALTGIHCRVWKGAKPFRSKKSKWYVSNDVLPGRSLPALLRWTSPDYATVRIVCDIRRFK</sequence>
<gene>
    <name evidence="1" type="ORF">HPB50_006402</name>
</gene>
<evidence type="ECO:0000313" key="2">
    <source>
        <dbReference type="Proteomes" id="UP000821845"/>
    </source>
</evidence>
<dbReference type="Proteomes" id="UP000821845">
    <property type="component" value="Chromosome 4"/>
</dbReference>